<gene>
    <name evidence="3" type="ORF">B9Z44_01300</name>
</gene>
<keyword evidence="3" id="KW-0675">Receptor</keyword>
<accession>A0A315EKC8</accession>
<keyword evidence="2" id="KW-0732">Signal</keyword>
<evidence type="ECO:0000256" key="2">
    <source>
        <dbReference type="SAM" id="SignalP"/>
    </source>
</evidence>
<keyword evidence="4" id="KW-1185">Reference proteome</keyword>
<dbReference type="RefSeq" id="WP_108358857.1">
    <property type="nucleotide sequence ID" value="NZ_NESP01000001.1"/>
</dbReference>
<dbReference type="SUPFAM" id="SSF53850">
    <property type="entry name" value="Periplasmic binding protein-like II"/>
    <property type="match status" value="1"/>
</dbReference>
<dbReference type="PIRSF" id="PIRSF017082">
    <property type="entry name" value="YflP"/>
    <property type="match status" value="1"/>
</dbReference>
<evidence type="ECO:0000256" key="1">
    <source>
        <dbReference type="ARBA" id="ARBA00006987"/>
    </source>
</evidence>
<reference evidence="3 4" key="1">
    <citation type="submission" date="2017-04" db="EMBL/GenBank/DDBJ databases">
        <title>Unexpected and diverse lifestyles within the genus Limnohabitans.</title>
        <authorList>
            <person name="Kasalicky V."/>
            <person name="Mehrshad M."/>
            <person name="Andrei S.-A."/>
            <person name="Salcher M."/>
            <person name="Kratochvilova H."/>
            <person name="Simek K."/>
            <person name="Ghai R."/>
        </authorList>
    </citation>
    <scope>NUCLEOTIDE SEQUENCE [LARGE SCALE GENOMIC DNA]</scope>
    <source>
        <strain evidence="3 4">MWH-C5</strain>
    </source>
</reference>
<comment type="similarity">
    <text evidence="1">Belongs to the UPF0065 (bug) family.</text>
</comment>
<dbReference type="PANTHER" id="PTHR42928:SF5">
    <property type="entry name" value="BLR1237 PROTEIN"/>
    <property type="match status" value="1"/>
</dbReference>
<feature type="chain" id="PRO_5016415401" evidence="2">
    <location>
        <begin position="24"/>
        <end position="328"/>
    </location>
</feature>
<evidence type="ECO:0000313" key="3">
    <source>
        <dbReference type="EMBL" id="PUE58356.1"/>
    </source>
</evidence>
<dbReference type="EMBL" id="NESP01000001">
    <property type="protein sequence ID" value="PUE58356.1"/>
    <property type="molecule type" value="Genomic_DNA"/>
</dbReference>
<feature type="signal peptide" evidence="2">
    <location>
        <begin position="1"/>
        <end position="23"/>
    </location>
</feature>
<organism evidence="3 4">
    <name type="scientific">Limnohabitans curvus</name>
    <dbReference type="NCBI Taxonomy" id="323423"/>
    <lineage>
        <taxon>Bacteria</taxon>
        <taxon>Pseudomonadati</taxon>
        <taxon>Pseudomonadota</taxon>
        <taxon>Betaproteobacteria</taxon>
        <taxon>Burkholderiales</taxon>
        <taxon>Comamonadaceae</taxon>
        <taxon>Limnohabitans</taxon>
    </lineage>
</organism>
<dbReference type="AlphaFoldDB" id="A0A315EKC8"/>
<dbReference type="CDD" id="cd13578">
    <property type="entry name" value="PBP2_Bug27"/>
    <property type="match status" value="1"/>
</dbReference>
<name>A0A315EKC8_9BURK</name>
<dbReference type="Gene3D" id="3.40.190.10">
    <property type="entry name" value="Periplasmic binding protein-like II"/>
    <property type="match status" value="1"/>
</dbReference>
<proteinExistence type="inferred from homology"/>
<dbReference type="Pfam" id="PF03401">
    <property type="entry name" value="TctC"/>
    <property type="match status" value="1"/>
</dbReference>
<evidence type="ECO:0000313" key="4">
    <source>
        <dbReference type="Proteomes" id="UP000251341"/>
    </source>
</evidence>
<dbReference type="Gene3D" id="3.40.190.150">
    <property type="entry name" value="Bordetella uptake gene, domain 1"/>
    <property type="match status" value="1"/>
</dbReference>
<sequence>MPIRRLVLSRFAAVAATAFCALAAVSAHGQSYPTKPLRIVVPFGAGGVADLTARTVAQKMSEGLGQAVVIDNRPGAGGIVAAEIVAKSEPDGYTILLMSNANAVSAGLFKALPFDPVKDFTPVSLMGTFDLAVVTSADSRFQSLPELLTWAKANPGKLNIGSINIGSTQHLTAELFKSVAGLDAQVVPFNGTPAVMNALRGGQIDIAVEVLSPVLPQIKGGALRALAVTGPKRNTALPQVPTAKEGGVPNFVSTSWNGLGVPAKTPQAVVDRLNKEVNAALQNPAVRQKLLDLNVEPHPSTVGQAHDWLQTEIKRWSDVIQRAGIQKQ</sequence>
<comment type="caution">
    <text evidence="3">The sequence shown here is derived from an EMBL/GenBank/DDBJ whole genome shotgun (WGS) entry which is preliminary data.</text>
</comment>
<dbReference type="InterPro" id="IPR005064">
    <property type="entry name" value="BUG"/>
</dbReference>
<dbReference type="InterPro" id="IPR042100">
    <property type="entry name" value="Bug_dom1"/>
</dbReference>
<protein>
    <submittedName>
        <fullName evidence="3">Tripartite tricarboxylate transporter receptor protein</fullName>
    </submittedName>
</protein>
<dbReference type="PANTHER" id="PTHR42928">
    <property type="entry name" value="TRICARBOXYLATE-BINDING PROTEIN"/>
    <property type="match status" value="1"/>
</dbReference>
<dbReference type="Proteomes" id="UP000251341">
    <property type="component" value="Unassembled WGS sequence"/>
</dbReference>